<feature type="transmembrane region" description="Helical" evidence="1">
    <location>
        <begin position="58"/>
        <end position="78"/>
    </location>
</feature>
<reference evidence="2 3" key="1">
    <citation type="journal article" date="2010" name="Stand. Genomic Sci.">
        <title>Complete genome sequence of Conexibacter woesei type strain (ID131577).</title>
        <authorList>
            <person name="Pukall R."/>
            <person name="Lapidus A."/>
            <person name="Glavina Del Rio T."/>
            <person name="Copeland A."/>
            <person name="Tice H."/>
            <person name="Cheng J.-F."/>
            <person name="Lucas S."/>
            <person name="Chen F."/>
            <person name="Nolan M."/>
            <person name="Bruce D."/>
            <person name="Goodwin L."/>
            <person name="Pitluck S."/>
            <person name="Mavromatis K."/>
            <person name="Ivanova N."/>
            <person name="Ovchinnikova G."/>
            <person name="Pati A."/>
            <person name="Chen A."/>
            <person name="Palaniappan K."/>
            <person name="Land M."/>
            <person name="Hauser L."/>
            <person name="Chang Y.-J."/>
            <person name="Jeffries C.D."/>
            <person name="Chain P."/>
            <person name="Meincke L."/>
            <person name="Sims D."/>
            <person name="Brettin T."/>
            <person name="Detter J.C."/>
            <person name="Rohde M."/>
            <person name="Goeker M."/>
            <person name="Bristow J."/>
            <person name="Eisen J.A."/>
            <person name="Markowitz V."/>
            <person name="Kyrpides N.C."/>
            <person name="Klenk H.-P."/>
            <person name="Hugenholtz P."/>
        </authorList>
    </citation>
    <scope>NUCLEOTIDE SEQUENCE [LARGE SCALE GENOMIC DNA]</scope>
    <source>
        <strain evidence="3">DSM 14684 / CIP 108061 / JCM 11494 / NBRC 100937 / ID131577</strain>
    </source>
</reference>
<gene>
    <name evidence="2" type="ordered locus">Cwoe_3184</name>
</gene>
<protein>
    <submittedName>
        <fullName evidence="2">Uncharacterized protein</fullName>
    </submittedName>
</protein>
<dbReference type="STRING" id="469383.Cwoe_3184"/>
<dbReference type="HOGENOM" id="CLU_2315461_0_0_11"/>
<evidence type="ECO:0000313" key="2">
    <source>
        <dbReference type="EMBL" id="ADB51603.1"/>
    </source>
</evidence>
<dbReference type="EMBL" id="CP001854">
    <property type="protein sequence ID" value="ADB51603.1"/>
    <property type="molecule type" value="Genomic_DNA"/>
</dbReference>
<keyword evidence="1" id="KW-0812">Transmembrane</keyword>
<reference evidence="3" key="2">
    <citation type="submission" date="2010-01" db="EMBL/GenBank/DDBJ databases">
        <title>The complete genome of Conexibacter woesei DSM 14684.</title>
        <authorList>
            <consortium name="US DOE Joint Genome Institute (JGI-PGF)"/>
            <person name="Lucas S."/>
            <person name="Copeland A."/>
            <person name="Lapidus A."/>
            <person name="Glavina del Rio T."/>
            <person name="Dalin E."/>
            <person name="Tice H."/>
            <person name="Bruce D."/>
            <person name="Goodwin L."/>
            <person name="Pitluck S."/>
            <person name="Kyrpides N."/>
            <person name="Mavromatis K."/>
            <person name="Ivanova N."/>
            <person name="Mikhailova N."/>
            <person name="Chertkov O."/>
            <person name="Brettin T."/>
            <person name="Detter J.C."/>
            <person name="Han C."/>
            <person name="Larimer F."/>
            <person name="Land M."/>
            <person name="Hauser L."/>
            <person name="Markowitz V."/>
            <person name="Cheng J.-F."/>
            <person name="Hugenholtz P."/>
            <person name="Woyke T."/>
            <person name="Wu D."/>
            <person name="Pukall R."/>
            <person name="Steenblock K."/>
            <person name="Schneider S."/>
            <person name="Klenk H.-P."/>
            <person name="Eisen J.A."/>
        </authorList>
    </citation>
    <scope>NUCLEOTIDE SEQUENCE [LARGE SCALE GENOMIC DNA]</scope>
    <source>
        <strain evidence="3">DSM 14684 / CIP 108061 / JCM 11494 / NBRC 100937 / ID131577</strain>
    </source>
</reference>
<proteinExistence type="predicted"/>
<evidence type="ECO:0000313" key="3">
    <source>
        <dbReference type="Proteomes" id="UP000008229"/>
    </source>
</evidence>
<keyword evidence="1" id="KW-1133">Transmembrane helix</keyword>
<accession>D3FDY7</accession>
<dbReference type="RefSeq" id="WP_012934654.1">
    <property type="nucleotide sequence ID" value="NC_013739.1"/>
</dbReference>
<evidence type="ECO:0000256" key="1">
    <source>
        <dbReference type="SAM" id="Phobius"/>
    </source>
</evidence>
<name>D3FDY7_CONWI</name>
<keyword evidence="3" id="KW-1185">Reference proteome</keyword>
<keyword evidence="1" id="KW-0472">Membrane</keyword>
<feature type="transmembrane region" description="Helical" evidence="1">
    <location>
        <begin position="24"/>
        <end position="46"/>
    </location>
</feature>
<dbReference type="Proteomes" id="UP000008229">
    <property type="component" value="Chromosome"/>
</dbReference>
<sequence>MGMLVWTMMGLAVWHFTVFLPDHFWGGIVGAFLAAMFGAIIVGLAIHGFSVPGNSDTSVLTAVEGVPGALIGLGLCYAEGLRRERKDGVAVTDATGRPA</sequence>
<organism evidence="2 3">
    <name type="scientific">Conexibacter woesei (strain DSM 14684 / CCUG 47730 / CIP 108061 / JCM 11494 / NBRC 100937 / ID131577)</name>
    <dbReference type="NCBI Taxonomy" id="469383"/>
    <lineage>
        <taxon>Bacteria</taxon>
        <taxon>Bacillati</taxon>
        <taxon>Actinomycetota</taxon>
        <taxon>Thermoleophilia</taxon>
        <taxon>Solirubrobacterales</taxon>
        <taxon>Conexibacteraceae</taxon>
        <taxon>Conexibacter</taxon>
    </lineage>
</organism>
<dbReference type="KEGG" id="cwo:Cwoe_3184"/>
<dbReference type="AlphaFoldDB" id="D3FDY7"/>